<name>A0A843WI70_COLES</name>
<comment type="caution">
    <text evidence="2">The sequence shown here is derived from an EMBL/GenBank/DDBJ whole genome shotgun (WGS) entry which is preliminary data.</text>
</comment>
<protein>
    <submittedName>
        <fullName evidence="2">Uncharacterized protein</fullName>
    </submittedName>
</protein>
<dbReference type="EMBL" id="NMUH01004564">
    <property type="protein sequence ID" value="MQM10062.1"/>
    <property type="molecule type" value="Genomic_DNA"/>
</dbReference>
<keyword evidence="3" id="KW-1185">Reference proteome</keyword>
<reference evidence="2" key="1">
    <citation type="submission" date="2017-07" db="EMBL/GenBank/DDBJ databases">
        <title>Taro Niue Genome Assembly and Annotation.</title>
        <authorList>
            <person name="Atibalentja N."/>
            <person name="Keating K."/>
            <person name="Fields C.J."/>
        </authorList>
    </citation>
    <scope>NUCLEOTIDE SEQUENCE</scope>
    <source>
        <strain evidence="2">Niue_2</strain>
        <tissue evidence="2">Leaf</tissue>
    </source>
</reference>
<feature type="region of interest" description="Disordered" evidence="1">
    <location>
        <begin position="1"/>
        <end position="47"/>
    </location>
</feature>
<evidence type="ECO:0000256" key="1">
    <source>
        <dbReference type="SAM" id="MobiDB-lite"/>
    </source>
</evidence>
<organism evidence="2 3">
    <name type="scientific">Colocasia esculenta</name>
    <name type="common">Wild taro</name>
    <name type="synonym">Arum esculentum</name>
    <dbReference type="NCBI Taxonomy" id="4460"/>
    <lineage>
        <taxon>Eukaryota</taxon>
        <taxon>Viridiplantae</taxon>
        <taxon>Streptophyta</taxon>
        <taxon>Embryophyta</taxon>
        <taxon>Tracheophyta</taxon>
        <taxon>Spermatophyta</taxon>
        <taxon>Magnoliopsida</taxon>
        <taxon>Liliopsida</taxon>
        <taxon>Araceae</taxon>
        <taxon>Aroideae</taxon>
        <taxon>Colocasieae</taxon>
        <taxon>Colocasia</taxon>
    </lineage>
</organism>
<feature type="compositionally biased region" description="Polar residues" evidence="1">
    <location>
        <begin position="22"/>
        <end position="39"/>
    </location>
</feature>
<feature type="compositionally biased region" description="Polar residues" evidence="1">
    <location>
        <begin position="1"/>
        <end position="14"/>
    </location>
</feature>
<evidence type="ECO:0000313" key="2">
    <source>
        <dbReference type="EMBL" id="MQM10062.1"/>
    </source>
</evidence>
<gene>
    <name evidence="2" type="ORF">Taro_042949</name>
</gene>
<sequence length="236" mass="25569">MPSSTSYRAAGSTTEQHDWLTEQATCSVPSSQENPSSPSFPHGSYNGYATRAPRSSGALTAERLNAKKKWKVPGGDCSTTSGIHVLAVTGFGVRSFVQKERSCCLIGEKEDGNGTGSDCSSSLPRPFVLGRMRQALFFELLPSIASSDAVQRHWLSYLSKPINSAASLQSTQLPKFVLASWLRWSEGLSVVEETQGSGPGPTGPTLLVPARRGRGLMPHAGRKCFSWRIPEHFIWL</sequence>
<evidence type="ECO:0000313" key="3">
    <source>
        <dbReference type="Proteomes" id="UP000652761"/>
    </source>
</evidence>
<proteinExistence type="predicted"/>
<accession>A0A843WI70</accession>
<dbReference type="AlphaFoldDB" id="A0A843WI70"/>
<dbReference type="Proteomes" id="UP000652761">
    <property type="component" value="Unassembled WGS sequence"/>
</dbReference>